<comment type="caution">
    <text evidence="4">The sequence shown here is derived from an EMBL/GenBank/DDBJ whole genome shotgun (WGS) entry which is preliminary data.</text>
</comment>
<feature type="coiled-coil region" evidence="1">
    <location>
        <begin position="235"/>
        <end position="329"/>
    </location>
</feature>
<dbReference type="AlphaFoldDB" id="A0A816ABN1"/>
<reference evidence="4" key="1">
    <citation type="submission" date="2021-02" db="EMBL/GenBank/DDBJ databases">
        <authorList>
            <person name="Nowell W R."/>
        </authorList>
    </citation>
    <scope>NUCLEOTIDE SEQUENCE</scope>
</reference>
<feature type="compositionally biased region" description="Low complexity" evidence="2">
    <location>
        <begin position="27"/>
        <end position="38"/>
    </location>
</feature>
<feature type="region of interest" description="Disordered" evidence="2">
    <location>
        <begin position="715"/>
        <end position="738"/>
    </location>
</feature>
<feature type="compositionally biased region" description="Polar residues" evidence="2">
    <location>
        <begin position="1"/>
        <end position="11"/>
    </location>
</feature>
<dbReference type="Proteomes" id="UP000663855">
    <property type="component" value="Unassembled WGS sequence"/>
</dbReference>
<dbReference type="Proteomes" id="UP000663834">
    <property type="component" value="Unassembled WGS sequence"/>
</dbReference>
<organism evidence="4 5">
    <name type="scientific">Rotaria magnacalcarata</name>
    <dbReference type="NCBI Taxonomy" id="392030"/>
    <lineage>
        <taxon>Eukaryota</taxon>
        <taxon>Metazoa</taxon>
        <taxon>Spiralia</taxon>
        <taxon>Gnathifera</taxon>
        <taxon>Rotifera</taxon>
        <taxon>Eurotatoria</taxon>
        <taxon>Bdelloidea</taxon>
        <taxon>Philodinida</taxon>
        <taxon>Philodinidae</taxon>
        <taxon>Rotaria</taxon>
    </lineage>
</organism>
<feature type="region of interest" description="Disordered" evidence="2">
    <location>
        <begin position="1"/>
        <end position="38"/>
    </location>
</feature>
<evidence type="ECO:0000313" key="3">
    <source>
        <dbReference type="EMBL" id="CAF1463803.1"/>
    </source>
</evidence>
<evidence type="ECO:0000256" key="2">
    <source>
        <dbReference type="SAM" id="MobiDB-lite"/>
    </source>
</evidence>
<feature type="coiled-coil region" evidence="1">
    <location>
        <begin position="457"/>
        <end position="561"/>
    </location>
</feature>
<feature type="region of interest" description="Disordered" evidence="2">
    <location>
        <begin position="641"/>
        <end position="675"/>
    </location>
</feature>
<feature type="compositionally biased region" description="Polar residues" evidence="2">
    <location>
        <begin position="658"/>
        <end position="675"/>
    </location>
</feature>
<proteinExistence type="predicted"/>
<sequence length="738" mass="86279">MEKQQDQQLVQMKTMIDSNDDDDDGDLTSTSSISADSDQSTNIASLMLENERKMRRLSESYMNRFLFIGQQAQTLPELSNALALPSTMKSVVQKKSPKMELEIMSSIPSLTLFVETLKQLIQREEKKREKSYLPPDDKSIASDLYTRLSLGITQCLRDYEGEINHAKRRIHDLNEQQEHILNENKNVVSHLTEAFEKNTISLRQTYEKRLTKQREESLKIGNSLDNYKVEILTLREAYEKKLRVKDELINELNDRLAKNETEQAARQHALHLKIEHFQQSFDTLQARNKQVELNNQIKNKENLDLLTQVSNLQLQIQRLQQTVTSKAHECTELSQKLAATLPKLNECERFGSELQRWFQLVAPENNTSDLTLDDMSTIVSSKVSHFESFKKQLDLINEDLDHAHILEGSNLSDRIRYAINQNKQYETAHGDISNKYQALLLQTNMLTGIIKQHSTEVANHKTNEEQLKEFNEQLLNENQQIKIEMQNSRSKLLQITNTNNQLEHEYNLNKQHSRDLQIKYESIKAESQVLANELQTKREAIKRYEQELQSMKQLFEISLKEKQIQSDQIKHERQLFQTENDTLKQIVIRDGHDKQTISQIQYNSNALQRQYNKSNEDKETVDDEVRRISKSRSQEVIRFVPVNENEDDETRDNRVSRRATSTPTPRENENEQQSNLQSLGITKQINQVLNDMKSLLTHGREVVIKHEEEMIPERDFKVQERNKSRRSKKERTTIADIK</sequence>
<name>A0A816ABN1_9BILA</name>
<gene>
    <name evidence="3" type="ORF">CJN711_LOCUS25251</name>
    <name evidence="4" type="ORF">KQP761_LOCUS21492</name>
</gene>
<accession>A0A816ABN1</accession>
<evidence type="ECO:0000256" key="1">
    <source>
        <dbReference type="SAM" id="Coils"/>
    </source>
</evidence>
<dbReference type="EMBL" id="CAJNOV010011828">
    <property type="protein sequence ID" value="CAF1463803.1"/>
    <property type="molecule type" value="Genomic_DNA"/>
</dbReference>
<feature type="coiled-coil region" evidence="1">
    <location>
        <begin position="156"/>
        <end position="183"/>
    </location>
</feature>
<dbReference type="EMBL" id="CAJNOW010011149">
    <property type="protein sequence ID" value="CAF1593926.1"/>
    <property type="molecule type" value="Genomic_DNA"/>
</dbReference>
<evidence type="ECO:0000313" key="5">
    <source>
        <dbReference type="Proteomes" id="UP000663834"/>
    </source>
</evidence>
<keyword evidence="1" id="KW-0175">Coiled coil</keyword>
<evidence type="ECO:0000313" key="4">
    <source>
        <dbReference type="EMBL" id="CAF1593926.1"/>
    </source>
</evidence>
<dbReference type="OrthoDB" id="10023749at2759"/>
<protein>
    <submittedName>
        <fullName evidence="4">Uncharacterized protein</fullName>
    </submittedName>
</protein>